<dbReference type="InterPro" id="IPR011006">
    <property type="entry name" value="CheY-like_superfamily"/>
</dbReference>
<dbReference type="PANTHER" id="PTHR48111">
    <property type="entry name" value="REGULATOR OF RPOS"/>
    <property type="match status" value="1"/>
</dbReference>
<dbReference type="Gene3D" id="1.10.10.10">
    <property type="entry name" value="Winged helix-like DNA-binding domain superfamily/Winged helix DNA-binding domain"/>
    <property type="match status" value="1"/>
</dbReference>
<dbReference type="SUPFAM" id="SSF52172">
    <property type="entry name" value="CheY-like"/>
    <property type="match status" value="1"/>
</dbReference>
<dbReference type="PANTHER" id="PTHR48111:SF36">
    <property type="entry name" value="TRANSCRIPTIONAL REGULATORY PROTEIN CUTR"/>
    <property type="match status" value="1"/>
</dbReference>
<evidence type="ECO:0000256" key="2">
    <source>
        <dbReference type="ARBA" id="ARBA00023012"/>
    </source>
</evidence>
<dbReference type="GO" id="GO:0005829">
    <property type="term" value="C:cytosol"/>
    <property type="evidence" value="ECO:0007669"/>
    <property type="project" value="TreeGrafter"/>
</dbReference>
<accession>A0AA38CT30</accession>
<feature type="DNA-binding region" description="OmpR/PhoB-type" evidence="7">
    <location>
        <begin position="128"/>
        <end position="221"/>
    </location>
</feature>
<reference evidence="10" key="1">
    <citation type="journal article" date="2014" name="Int. J. Syst. Evol. Microbiol.">
        <title>Complete genome sequence of Corynebacterium casei LMG S-19264T (=DSM 44701T), isolated from a smear-ripened cheese.</title>
        <authorList>
            <consortium name="US DOE Joint Genome Institute (JGI-PGF)"/>
            <person name="Walter F."/>
            <person name="Albersmeier A."/>
            <person name="Kalinowski J."/>
            <person name="Ruckert C."/>
        </authorList>
    </citation>
    <scope>NUCLEOTIDE SEQUENCE</scope>
    <source>
        <strain evidence="10">NBRC 112290</strain>
    </source>
</reference>
<dbReference type="GO" id="GO:0000976">
    <property type="term" value="F:transcription cis-regulatory region binding"/>
    <property type="evidence" value="ECO:0007669"/>
    <property type="project" value="TreeGrafter"/>
</dbReference>
<evidence type="ECO:0000256" key="4">
    <source>
        <dbReference type="ARBA" id="ARBA00023125"/>
    </source>
</evidence>
<keyword evidence="3" id="KW-0805">Transcription regulation</keyword>
<dbReference type="GO" id="GO:0006355">
    <property type="term" value="P:regulation of DNA-templated transcription"/>
    <property type="evidence" value="ECO:0007669"/>
    <property type="project" value="InterPro"/>
</dbReference>
<evidence type="ECO:0000256" key="5">
    <source>
        <dbReference type="ARBA" id="ARBA00023163"/>
    </source>
</evidence>
<dbReference type="InterPro" id="IPR039420">
    <property type="entry name" value="WalR-like"/>
</dbReference>
<evidence type="ECO:0000256" key="3">
    <source>
        <dbReference type="ARBA" id="ARBA00023015"/>
    </source>
</evidence>
<dbReference type="Pfam" id="PF00486">
    <property type="entry name" value="Trans_reg_C"/>
    <property type="match status" value="1"/>
</dbReference>
<protein>
    <submittedName>
        <fullName evidence="10">DNA-binding response regulator</fullName>
    </submittedName>
</protein>
<dbReference type="PROSITE" id="PS50110">
    <property type="entry name" value="RESPONSE_REGULATORY"/>
    <property type="match status" value="1"/>
</dbReference>
<reference evidence="10" key="2">
    <citation type="submission" date="2023-02" db="EMBL/GenBank/DDBJ databases">
        <authorList>
            <person name="Sun Q."/>
            <person name="Mori K."/>
        </authorList>
    </citation>
    <scope>NUCLEOTIDE SEQUENCE</scope>
    <source>
        <strain evidence="10">NBRC 112290</strain>
    </source>
</reference>
<dbReference type="SMART" id="SM00448">
    <property type="entry name" value="REC"/>
    <property type="match status" value="1"/>
</dbReference>
<dbReference type="PROSITE" id="PS51755">
    <property type="entry name" value="OMPR_PHOB"/>
    <property type="match status" value="1"/>
</dbReference>
<keyword evidence="1 6" id="KW-0597">Phosphoprotein</keyword>
<dbReference type="InterPro" id="IPR001789">
    <property type="entry name" value="Sig_transdc_resp-reg_receiver"/>
</dbReference>
<sequence length="221" mass="24104">MLAGMRILVVDDERTLARSIQRGLVAEGFAVDVAHDGERGLELARFGDYDAIVLDVMLPGRSGYDVVTALRGEDVWTPVLLLSAKDGDHDVADGLDVGADDYLTKPFSFVVLVARIRAMVRRPAAPRPAALAVGRLTLDPGTRQVTADGRAVDLTVRELALLEYLMRHGDRVVGKVELRDHVWDGDGEDLNVVEQYVGYLRRKVGRDAIVTVRGAGYRAVG</sequence>
<evidence type="ECO:0000313" key="10">
    <source>
        <dbReference type="EMBL" id="GMA32666.1"/>
    </source>
</evidence>
<keyword evidence="4 7" id="KW-0238">DNA-binding</keyword>
<dbReference type="Proteomes" id="UP001157161">
    <property type="component" value="Unassembled WGS sequence"/>
</dbReference>
<dbReference type="CDD" id="cd00383">
    <property type="entry name" value="trans_reg_C"/>
    <property type="match status" value="1"/>
</dbReference>
<feature type="modified residue" description="4-aspartylphosphate" evidence="6">
    <location>
        <position position="55"/>
    </location>
</feature>
<evidence type="ECO:0000256" key="6">
    <source>
        <dbReference type="PROSITE-ProRule" id="PRU00169"/>
    </source>
</evidence>
<dbReference type="Gene3D" id="3.40.50.2300">
    <property type="match status" value="1"/>
</dbReference>
<keyword evidence="2" id="KW-0902">Two-component regulatory system</keyword>
<evidence type="ECO:0000313" key="11">
    <source>
        <dbReference type="Proteomes" id="UP001157161"/>
    </source>
</evidence>
<organism evidence="10 11">
    <name type="scientific">Litorihabitans aurantiacus</name>
    <dbReference type="NCBI Taxonomy" id="1930061"/>
    <lineage>
        <taxon>Bacteria</taxon>
        <taxon>Bacillati</taxon>
        <taxon>Actinomycetota</taxon>
        <taxon>Actinomycetes</taxon>
        <taxon>Micrococcales</taxon>
        <taxon>Beutenbergiaceae</taxon>
        <taxon>Litorihabitans</taxon>
    </lineage>
</organism>
<dbReference type="Pfam" id="PF00072">
    <property type="entry name" value="Response_reg"/>
    <property type="match status" value="1"/>
</dbReference>
<evidence type="ECO:0000256" key="1">
    <source>
        <dbReference type="ARBA" id="ARBA00022553"/>
    </source>
</evidence>
<proteinExistence type="predicted"/>
<dbReference type="GO" id="GO:0000156">
    <property type="term" value="F:phosphorelay response regulator activity"/>
    <property type="evidence" value="ECO:0007669"/>
    <property type="project" value="TreeGrafter"/>
</dbReference>
<dbReference type="AlphaFoldDB" id="A0AA38CT30"/>
<keyword evidence="11" id="KW-1185">Reference proteome</keyword>
<feature type="domain" description="Response regulatory" evidence="8">
    <location>
        <begin position="6"/>
        <end position="120"/>
    </location>
</feature>
<dbReference type="InterPro" id="IPR001867">
    <property type="entry name" value="OmpR/PhoB-type_DNA-bd"/>
</dbReference>
<dbReference type="SMART" id="SM00862">
    <property type="entry name" value="Trans_reg_C"/>
    <property type="match status" value="1"/>
</dbReference>
<evidence type="ECO:0000259" key="9">
    <source>
        <dbReference type="PROSITE" id="PS51755"/>
    </source>
</evidence>
<dbReference type="InterPro" id="IPR036388">
    <property type="entry name" value="WH-like_DNA-bd_sf"/>
</dbReference>
<evidence type="ECO:0000256" key="7">
    <source>
        <dbReference type="PROSITE-ProRule" id="PRU01091"/>
    </source>
</evidence>
<dbReference type="Gene3D" id="6.10.250.690">
    <property type="match status" value="1"/>
</dbReference>
<evidence type="ECO:0000259" key="8">
    <source>
        <dbReference type="PROSITE" id="PS50110"/>
    </source>
</evidence>
<dbReference type="FunFam" id="3.40.50.2300:FF:000001">
    <property type="entry name" value="DNA-binding response regulator PhoB"/>
    <property type="match status" value="1"/>
</dbReference>
<keyword evidence="5" id="KW-0804">Transcription</keyword>
<dbReference type="EMBL" id="BSUM01000001">
    <property type="protein sequence ID" value="GMA32666.1"/>
    <property type="molecule type" value="Genomic_DNA"/>
</dbReference>
<feature type="domain" description="OmpR/PhoB-type" evidence="9">
    <location>
        <begin position="128"/>
        <end position="221"/>
    </location>
</feature>
<gene>
    <name evidence="10" type="ORF">GCM10025875_26580</name>
</gene>
<comment type="caution">
    <text evidence="10">The sequence shown here is derived from an EMBL/GenBank/DDBJ whole genome shotgun (WGS) entry which is preliminary data.</text>
</comment>
<name>A0AA38CT30_9MICO</name>
<dbReference type="GO" id="GO:0032993">
    <property type="term" value="C:protein-DNA complex"/>
    <property type="evidence" value="ECO:0007669"/>
    <property type="project" value="TreeGrafter"/>
</dbReference>